<evidence type="ECO:0000256" key="2">
    <source>
        <dbReference type="ARBA" id="ARBA00009975"/>
    </source>
</evidence>
<evidence type="ECO:0000256" key="4">
    <source>
        <dbReference type="ARBA" id="ARBA00022857"/>
    </source>
</evidence>
<comment type="pathway">
    <text evidence="1 7">Carbohydrate degradation; pentose phosphate pathway; D-ribulose 5-phosphate from D-glucose 6-phosphate (oxidative stage): step 1/3.</text>
</comment>
<evidence type="ECO:0000259" key="9">
    <source>
        <dbReference type="Pfam" id="PF02781"/>
    </source>
</evidence>
<dbReference type="SUPFAM" id="SSF51735">
    <property type="entry name" value="NAD(P)-binding Rossmann-fold domains"/>
    <property type="match status" value="1"/>
</dbReference>
<evidence type="ECO:0000256" key="1">
    <source>
        <dbReference type="ARBA" id="ARBA00004937"/>
    </source>
</evidence>
<feature type="binding site" evidence="7">
    <location>
        <position position="183"/>
    </location>
    <ligand>
        <name>substrate</name>
    </ligand>
</feature>
<dbReference type="PANTHER" id="PTHR23429:SF0">
    <property type="entry name" value="GLUCOSE-6-PHOSPHATE 1-DEHYDROGENASE"/>
    <property type="match status" value="1"/>
</dbReference>
<feature type="binding site" evidence="7">
    <location>
        <position position="327"/>
    </location>
    <ligand>
        <name>substrate</name>
    </ligand>
</feature>
<dbReference type="PATRIC" id="fig|1121877.4.peg.2099"/>
<feature type="binding site" evidence="7">
    <location>
        <position position="217"/>
    </location>
    <ligand>
        <name>substrate</name>
    </ligand>
</feature>
<comment type="function">
    <text evidence="7">Catalyzes the oxidation of glucose 6-phosphate to 6-phosphogluconolactone.</text>
</comment>
<dbReference type="PIRSF" id="PIRSF000110">
    <property type="entry name" value="G6PD"/>
    <property type="match status" value="1"/>
</dbReference>
<keyword evidence="5 7" id="KW-0560">Oxidoreductase</keyword>
<proteinExistence type="inferred from homology"/>
<dbReference type="GO" id="GO:0005829">
    <property type="term" value="C:cytosol"/>
    <property type="evidence" value="ECO:0007669"/>
    <property type="project" value="TreeGrafter"/>
</dbReference>
<accession>A0A0D8FTF9</accession>
<dbReference type="GO" id="GO:0050661">
    <property type="term" value="F:NADP binding"/>
    <property type="evidence" value="ECO:0007669"/>
    <property type="project" value="UniProtKB-UniRule"/>
</dbReference>
<keyword evidence="6 7" id="KW-0119">Carbohydrate metabolism</keyword>
<evidence type="ECO:0000256" key="6">
    <source>
        <dbReference type="ARBA" id="ARBA00023277"/>
    </source>
</evidence>
<dbReference type="Pfam" id="PF00479">
    <property type="entry name" value="G6PD_N"/>
    <property type="match status" value="1"/>
</dbReference>
<feature type="domain" description="Glucose-6-phosphate dehydrogenase C-terminal" evidence="9">
    <location>
        <begin position="191"/>
        <end position="461"/>
    </location>
</feature>
<dbReference type="PRINTS" id="PR00079">
    <property type="entry name" value="G6PDHDRGNASE"/>
</dbReference>
<dbReference type="RefSeq" id="WP_035389786.1">
    <property type="nucleotide sequence ID" value="NZ_JQKF01000016.1"/>
</dbReference>
<dbReference type="HAMAP" id="MF_00966">
    <property type="entry name" value="G6PD"/>
    <property type="match status" value="1"/>
</dbReference>
<dbReference type="PROSITE" id="PS00069">
    <property type="entry name" value="G6P_DEHYDROGENASE"/>
    <property type="match status" value="1"/>
</dbReference>
<evidence type="ECO:0000259" key="8">
    <source>
        <dbReference type="Pfam" id="PF00479"/>
    </source>
</evidence>
<dbReference type="eggNOG" id="COG0364">
    <property type="taxonomic scope" value="Bacteria"/>
</dbReference>
<evidence type="ECO:0000313" key="10">
    <source>
        <dbReference type="EMBL" id="KJE76406.1"/>
    </source>
</evidence>
<feature type="binding site" evidence="7">
    <location>
        <position position="149"/>
    </location>
    <ligand>
        <name>NADP(+)</name>
        <dbReference type="ChEBI" id="CHEBI:58349"/>
    </ligand>
</feature>
<dbReference type="NCBIfam" id="NF009492">
    <property type="entry name" value="PRK12853.1-3"/>
    <property type="match status" value="1"/>
</dbReference>
<dbReference type="InterPro" id="IPR036291">
    <property type="entry name" value="NAD(P)-bd_dom_sf"/>
</dbReference>
<organism evidence="10 11">
    <name type="scientific">Ferrimicrobium acidiphilum DSM 19497</name>
    <dbReference type="NCBI Taxonomy" id="1121877"/>
    <lineage>
        <taxon>Bacteria</taxon>
        <taxon>Bacillati</taxon>
        <taxon>Actinomycetota</taxon>
        <taxon>Acidimicrobiia</taxon>
        <taxon>Acidimicrobiales</taxon>
        <taxon>Acidimicrobiaceae</taxon>
        <taxon>Ferrimicrobium</taxon>
    </lineage>
</organism>
<dbReference type="SUPFAM" id="SSF55347">
    <property type="entry name" value="Glyceraldehyde-3-phosphate dehydrogenase-like, C-terminal domain"/>
    <property type="match status" value="1"/>
</dbReference>
<dbReference type="InterPro" id="IPR001282">
    <property type="entry name" value="G6P_DH"/>
</dbReference>
<dbReference type="InterPro" id="IPR022675">
    <property type="entry name" value="G6P_DH_C"/>
</dbReference>
<evidence type="ECO:0000313" key="11">
    <source>
        <dbReference type="Proteomes" id="UP000032336"/>
    </source>
</evidence>
<reference evidence="10 11" key="1">
    <citation type="submission" date="2015-01" db="EMBL/GenBank/DDBJ databases">
        <title>Draft genome of the acidophilic iron oxidizer Ferrimicrobium acidiphilum strain T23.</title>
        <authorList>
            <person name="Poehlein A."/>
            <person name="Eisen S."/>
            <person name="Schloemann M."/>
            <person name="Johnson B.D."/>
            <person name="Daniel R."/>
            <person name="Muehling M."/>
        </authorList>
    </citation>
    <scope>NUCLEOTIDE SEQUENCE [LARGE SCALE GENOMIC DNA]</scope>
    <source>
        <strain evidence="10 11">T23</strain>
    </source>
</reference>
<feature type="binding site" evidence="7">
    <location>
        <begin position="96"/>
        <end position="97"/>
    </location>
    <ligand>
        <name>NADP(+)</name>
        <dbReference type="ChEBI" id="CHEBI:58349"/>
    </ligand>
</feature>
<evidence type="ECO:0000256" key="5">
    <source>
        <dbReference type="ARBA" id="ARBA00023002"/>
    </source>
</evidence>
<sequence length="471" mass="52936">MTTRQARSKRPDAGQVDIFVIFGISGDLAKKMTFPSLYRLEENHKLNCPIVGVAMDDWTTESLIEHMKLSLSNTIGQPDTKVVDRLARRMHYVRGDFTADSTYHDLAKVMGTAKRKLYYLEIPPVLFAPVVEAVAKNGLADESFFLIEKPFGHDLASAKELNDRLHAVVDEQQILRIDHFLGKQPVLDLFYLRFANSLLEPLWNRDHVAAIQVNMTEDFGVEDRGSFYDPVGALRDVVQNHLLQVLALVLMEAPSQAGDNALWDKKADVFRAMATVDPSQVIRGQYEGYQGVPGVKPGSMTETYIALRLAVDNWRWEGVPIFLRAGKALATTATEVRLIFRHPPKLSSLELPRHLSPNQIILRIDPEPGLRMTLFSKGADSSGSDEVHLDLPFAQELGRLPEPYQLLISHALDGNHSLFTREDVVEETWRILDPLVHNVTRPLGYKRGGWGPEAANTLVRGHLGWQAPWTD</sequence>
<dbReference type="InterPro" id="IPR019796">
    <property type="entry name" value="G6P_DH_AS"/>
</dbReference>
<feature type="binding site" evidence="7">
    <location>
        <position position="236"/>
    </location>
    <ligand>
        <name>substrate</name>
    </ligand>
</feature>
<comment type="similarity">
    <text evidence="2 7">Belongs to the glucose-6-phosphate dehydrogenase family.</text>
</comment>
<evidence type="ECO:0000256" key="7">
    <source>
        <dbReference type="HAMAP-Rule" id="MF_00966"/>
    </source>
</evidence>
<feature type="domain" description="Glucose-6-phosphate dehydrogenase NAD-binding" evidence="8">
    <location>
        <begin position="20"/>
        <end position="186"/>
    </location>
</feature>
<dbReference type="EMBL" id="JXUW01000017">
    <property type="protein sequence ID" value="KJE76406.1"/>
    <property type="molecule type" value="Genomic_DNA"/>
</dbReference>
<feature type="binding site" evidence="7">
    <location>
        <position position="179"/>
    </location>
    <ligand>
        <name>substrate</name>
    </ligand>
</feature>
<dbReference type="OrthoDB" id="9802739at2"/>
<gene>
    <name evidence="10" type="primary">zwf2</name>
    <name evidence="7" type="synonym">zwf</name>
    <name evidence="10" type="ORF">FEAC_18900</name>
</gene>
<dbReference type="Pfam" id="PF02781">
    <property type="entry name" value="G6PD_C"/>
    <property type="match status" value="1"/>
</dbReference>
<dbReference type="GO" id="GO:0004345">
    <property type="term" value="F:glucose-6-phosphate dehydrogenase activity"/>
    <property type="evidence" value="ECO:0007669"/>
    <property type="project" value="UniProtKB-UniRule"/>
</dbReference>
<dbReference type="InterPro" id="IPR022674">
    <property type="entry name" value="G6P_DH_NAD-bd"/>
</dbReference>
<dbReference type="GeneID" id="78373026"/>
<keyword evidence="4 7" id="KW-0521">NADP</keyword>
<evidence type="ECO:0000256" key="3">
    <source>
        <dbReference type="ARBA" id="ARBA00022526"/>
    </source>
</evidence>
<dbReference type="Gene3D" id="3.30.360.10">
    <property type="entry name" value="Dihydrodipicolinate Reductase, domain 2"/>
    <property type="match status" value="1"/>
</dbReference>
<keyword evidence="11" id="KW-1185">Reference proteome</keyword>
<comment type="caution">
    <text evidence="7">Lacks conserved residue(s) required for the propagation of feature annotation.</text>
</comment>
<dbReference type="Proteomes" id="UP000032336">
    <property type="component" value="Unassembled WGS sequence"/>
</dbReference>
<feature type="active site" description="Proton acceptor" evidence="7">
    <location>
        <position position="241"/>
    </location>
</feature>
<dbReference type="NCBIfam" id="TIGR00871">
    <property type="entry name" value="zwf"/>
    <property type="match status" value="1"/>
</dbReference>
<dbReference type="Gene3D" id="3.40.50.720">
    <property type="entry name" value="NAD(P)-binding Rossmann-like Domain"/>
    <property type="match status" value="1"/>
</dbReference>
<dbReference type="EC" id="1.1.1.49" evidence="7"/>
<dbReference type="AlphaFoldDB" id="A0A0D8FTF9"/>
<keyword evidence="3 7" id="KW-0313">Glucose metabolism</keyword>
<dbReference type="GO" id="GO:0009051">
    <property type="term" value="P:pentose-phosphate shunt, oxidative branch"/>
    <property type="evidence" value="ECO:0007669"/>
    <property type="project" value="TreeGrafter"/>
</dbReference>
<dbReference type="UniPathway" id="UPA00115">
    <property type="reaction ID" value="UER00408"/>
</dbReference>
<dbReference type="STRING" id="1121877.FEAC_18900"/>
<dbReference type="PANTHER" id="PTHR23429">
    <property type="entry name" value="GLUCOSE-6-PHOSPHATE 1-DEHYDROGENASE G6PD"/>
    <property type="match status" value="1"/>
</dbReference>
<name>A0A0D8FTF9_9ACTN</name>
<protein>
    <recommendedName>
        <fullName evidence="7">Glucose-6-phosphate 1-dehydrogenase</fullName>
        <shortName evidence="7">G6PD</shortName>
        <ecNumber evidence="7">1.1.1.49</ecNumber>
    </recommendedName>
</protein>
<dbReference type="GO" id="GO:0006006">
    <property type="term" value="P:glucose metabolic process"/>
    <property type="evidence" value="ECO:0007669"/>
    <property type="project" value="UniProtKB-KW"/>
</dbReference>
<comment type="caution">
    <text evidence="10">The sequence shown here is derived from an EMBL/GenBank/DDBJ whole genome shotgun (WGS) entry which is preliminary data.</text>
</comment>
<comment type="catalytic activity">
    <reaction evidence="7">
        <text>D-glucose 6-phosphate + NADP(+) = 6-phospho-D-glucono-1,5-lactone + NADPH + H(+)</text>
        <dbReference type="Rhea" id="RHEA:15841"/>
        <dbReference type="ChEBI" id="CHEBI:15378"/>
        <dbReference type="ChEBI" id="CHEBI:57783"/>
        <dbReference type="ChEBI" id="CHEBI:57955"/>
        <dbReference type="ChEBI" id="CHEBI:58349"/>
        <dbReference type="ChEBI" id="CHEBI:61548"/>
        <dbReference type="EC" id="1.1.1.49"/>
    </reaction>
</comment>